<reference evidence="1 2" key="1">
    <citation type="submission" date="2019-08" db="EMBL/GenBank/DDBJ databases">
        <authorList>
            <person name="Dong K."/>
        </authorList>
    </citation>
    <scope>NUCLEOTIDE SEQUENCE [LARGE SCALE GENOMIC DNA]</scope>
    <source>
        <strain evidence="1 2">JCM14558</strain>
    </source>
</reference>
<dbReference type="Pfam" id="PF01663">
    <property type="entry name" value="Phosphodiest"/>
    <property type="match status" value="1"/>
</dbReference>
<protein>
    <submittedName>
        <fullName evidence="1">Alkaline phosphatase family protein</fullName>
    </submittedName>
</protein>
<name>A0A5C8I417_9MICO</name>
<dbReference type="PANTHER" id="PTHR10151">
    <property type="entry name" value="ECTONUCLEOTIDE PYROPHOSPHATASE/PHOSPHODIESTERASE"/>
    <property type="match status" value="1"/>
</dbReference>
<dbReference type="Proteomes" id="UP000321034">
    <property type="component" value="Unassembled WGS sequence"/>
</dbReference>
<dbReference type="OrthoDB" id="9779267at2"/>
<dbReference type="PANTHER" id="PTHR10151:SF120">
    <property type="entry name" value="BIS(5'-ADENOSYL)-TRIPHOSPHATASE"/>
    <property type="match status" value="1"/>
</dbReference>
<accession>A0A5C8I417</accession>
<dbReference type="RefSeq" id="WP_147893744.1">
    <property type="nucleotide sequence ID" value="NZ_BAAANR010000001.1"/>
</dbReference>
<keyword evidence="2" id="KW-1185">Reference proteome</keyword>
<evidence type="ECO:0000313" key="2">
    <source>
        <dbReference type="Proteomes" id="UP000321034"/>
    </source>
</evidence>
<organism evidence="1 2">
    <name type="scientific">Microbacterium hatanonis</name>
    <dbReference type="NCBI Taxonomy" id="404366"/>
    <lineage>
        <taxon>Bacteria</taxon>
        <taxon>Bacillati</taxon>
        <taxon>Actinomycetota</taxon>
        <taxon>Actinomycetes</taxon>
        <taxon>Micrococcales</taxon>
        <taxon>Microbacteriaceae</taxon>
        <taxon>Microbacterium</taxon>
    </lineage>
</organism>
<sequence length="375" mass="40057">MSLSLPADPPHARSLTGVATESIAALTGESDWFAPARSVVICVVDGLGALNLSARKGHARFLASLTTKRDVARTVFPSTTAAALTSLLTGTPPGQHGIVGYRLRIPGTDLLPNQLKGWETDGLDPETWQREEPLMQRESRRGRPCFVVSRPEYVGTGFTEATLRGAEFVSAVDLAERAAIAADLAARHSGALVYLYAPDLDSVGHKLGWESESWSATLETVDAAARRLSEALPADVGALVTADHGMVDVPRHRQLLLTADSPLVDGVAGIGGEPRMLHLYTDAGRADEVHAEWLASESARSWVMTRDEAIDAGLFGPVAEAVRERIGDVVVAARSAVAYYDDRLTDKGPQKMVGQHGSLTAEERVVPLLRLGAFS</sequence>
<proteinExistence type="predicted"/>
<evidence type="ECO:0000313" key="1">
    <source>
        <dbReference type="EMBL" id="TXK13059.1"/>
    </source>
</evidence>
<dbReference type="Gene3D" id="3.40.720.10">
    <property type="entry name" value="Alkaline Phosphatase, subunit A"/>
    <property type="match status" value="1"/>
</dbReference>
<dbReference type="InterPro" id="IPR002591">
    <property type="entry name" value="Phosphodiest/P_Trfase"/>
</dbReference>
<dbReference type="SUPFAM" id="SSF53649">
    <property type="entry name" value="Alkaline phosphatase-like"/>
    <property type="match status" value="1"/>
</dbReference>
<comment type="caution">
    <text evidence="1">The sequence shown here is derived from an EMBL/GenBank/DDBJ whole genome shotgun (WGS) entry which is preliminary data.</text>
</comment>
<dbReference type="AlphaFoldDB" id="A0A5C8I417"/>
<dbReference type="EMBL" id="VRSV01000001">
    <property type="protein sequence ID" value="TXK13059.1"/>
    <property type="molecule type" value="Genomic_DNA"/>
</dbReference>
<dbReference type="InterPro" id="IPR017850">
    <property type="entry name" value="Alkaline_phosphatase_core_sf"/>
</dbReference>
<dbReference type="GO" id="GO:0016787">
    <property type="term" value="F:hydrolase activity"/>
    <property type="evidence" value="ECO:0007669"/>
    <property type="project" value="UniProtKB-ARBA"/>
</dbReference>
<gene>
    <name evidence="1" type="ORF">FVP77_06415</name>
</gene>